<proteinExistence type="predicted"/>
<sequence length="278" mass="30580">MPQLTEQNVREVLIDASMQKAVFLYFFVDAPECAKATQALTSAITDSNEYISLVTADISQPVAQAVAMQMGLQSVPALIVFQNGKPVEALQGDDITAHLQETMNKYMPSETDLKLREALQDEAAGDVSAACAKAAEAYKLDNKNLQAKHIYARLLIATKNLDKAKEILDNPGREESESSEYQDLLSALNLALKAQDSPELANLAAEYKQNPTDELALKYAAALVNAGKKADALELLFELLKQDLSKAEVKKTFLDILSTMAGDPLQGKYRRRLYTLMY</sequence>
<dbReference type="InterPro" id="IPR011990">
    <property type="entry name" value="TPR-like_helical_dom_sf"/>
</dbReference>
<dbReference type="EMBL" id="JADINH010000003">
    <property type="protein sequence ID" value="MBO8414799.1"/>
    <property type="molecule type" value="Genomic_DNA"/>
</dbReference>
<reference evidence="2" key="1">
    <citation type="submission" date="2020-10" db="EMBL/GenBank/DDBJ databases">
        <authorList>
            <person name="Gilroy R."/>
        </authorList>
    </citation>
    <scope>NUCLEOTIDE SEQUENCE</scope>
    <source>
        <strain evidence="2">17213</strain>
    </source>
</reference>
<dbReference type="AlphaFoldDB" id="A0A9D9D7Q8"/>
<evidence type="ECO:0000313" key="2">
    <source>
        <dbReference type="EMBL" id="MBO8414799.1"/>
    </source>
</evidence>
<dbReference type="Proteomes" id="UP000823631">
    <property type="component" value="Unassembled WGS sequence"/>
</dbReference>
<evidence type="ECO:0000313" key="3">
    <source>
        <dbReference type="Proteomes" id="UP000823631"/>
    </source>
</evidence>
<protein>
    <submittedName>
        <fullName evidence="2">Tetratricopeptide repeat protein</fullName>
    </submittedName>
</protein>
<dbReference type="Pfam" id="PF14559">
    <property type="entry name" value="TPR_19"/>
    <property type="match status" value="1"/>
</dbReference>
<dbReference type="InterPro" id="IPR036249">
    <property type="entry name" value="Thioredoxin-like_sf"/>
</dbReference>
<organism evidence="2 3">
    <name type="scientific">Candidatus Avisuccinivibrio stercorigallinarum</name>
    <dbReference type="NCBI Taxonomy" id="2840704"/>
    <lineage>
        <taxon>Bacteria</taxon>
        <taxon>Pseudomonadati</taxon>
        <taxon>Pseudomonadota</taxon>
        <taxon>Gammaproteobacteria</taxon>
        <taxon>Aeromonadales</taxon>
        <taxon>Succinivibrionaceae</taxon>
        <taxon>Succinivibrionaceae incertae sedis</taxon>
        <taxon>Candidatus Avisuccinivibrio</taxon>
    </lineage>
</organism>
<gene>
    <name evidence="2" type="ORF">IAB19_00245</name>
</gene>
<feature type="domain" description="Thioredoxin" evidence="1">
    <location>
        <begin position="5"/>
        <end position="104"/>
    </location>
</feature>
<dbReference type="SUPFAM" id="SSF52833">
    <property type="entry name" value="Thioredoxin-like"/>
    <property type="match status" value="1"/>
</dbReference>
<dbReference type="Gene3D" id="1.25.40.10">
    <property type="entry name" value="Tetratricopeptide repeat domain"/>
    <property type="match status" value="2"/>
</dbReference>
<reference evidence="2" key="2">
    <citation type="journal article" date="2021" name="PeerJ">
        <title>Extensive microbial diversity within the chicken gut microbiome revealed by metagenomics and culture.</title>
        <authorList>
            <person name="Gilroy R."/>
            <person name="Ravi A."/>
            <person name="Getino M."/>
            <person name="Pursley I."/>
            <person name="Horton D.L."/>
            <person name="Alikhan N.F."/>
            <person name="Baker D."/>
            <person name="Gharbi K."/>
            <person name="Hall N."/>
            <person name="Watson M."/>
            <person name="Adriaenssens E.M."/>
            <person name="Foster-Nyarko E."/>
            <person name="Jarju S."/>
            <person name="Secka A."/>
            <person name="Antonio M."/>
            <person name="Oren A."/>
            <person name="Chaudhuri R.R."/>
            <person name="La Ragione R."/>
            <person name="Hildebrand F."/>
            <person name="Pallen M.J."/>
        </authorList>
    </citation>
    <scope>NUCLEOTIDE SEQUENCE</scope>
    <source>
        <strain evidence="2">17213</strain>
    </source>
</reference>
<dbReference type="Pfam" id="PF00085">
    <property type="entry name" value="Thioredoxin"/>
    <property type="match status" value="1"/>
</dbReference>
<dbReference type="GO" id="GO:0006950">
    <property type="term" value="P:response to stress"/>
    <property type="evidence" value="ECO:0007669"/>
    <property type="project" value="UniProtKB-ARBA"/>
</dbReference>
<accession>A0A9D9D7Q8</accession>
<evidence type="ECO:0000259" key="1">
    <source>
        <dbReference type="Pfam" id="PF00085"/>
    </source>
</evidence>
<dbReference type="Gene3D" id="3.40.30.10">
    <property type="entry name" value="Glutaredoxin"/>
    <property type="match status" value="1"/>
</dbReference>
<comment type="caution">
    <text evidence="2">The sequence shown here is derived from an EMBL/GenBank/DDBJ whole genome shotgun (WGS) entry which is preliminary data.</text>
</comment>
<dbReference type="InterPro" id="IPR013766">
    <property type="entry name" value="Thioredoxin_domain"/>
</dbReference>
<name>A0A9D9D7Q8_9GAMM</name>
<dbReference type="Pfam" id="PF14561">
    <property type="entry name" value="TPR_20"/>
    <property type="match status" value="1"/>
</dbReference>